<evidence type="ECO:0000256" key="1">
    <source>
        <dbReference type="ARBA" id="ARBA00022617"/>
    </source>
</evidence>
<reference evidence="6" key="1">
    <citation type="submission" date="2020-02" db="EMBL/GenBank/DDBJ databases">
        <title>Delineation of the pyrene-degrading pathway in Roseobacter clade bacteria by genomic analysis.</title>
        <authorList>
            <person name="Zhou H."/>
            <person name="Wang H."/>
        </authorList>
    </citation>
    <scope>NUCLEOTIDE SEQUENCE</scope>
    <source>
        <strain evidence="6">PrR005</strain>
    </source>
</reference>
<dbReference type="Pfam" id="PF00034">
    <property type="entry name" value="Cytochrom_C"/>
    <property type="match status" value="1"/>
</dbReference>
<keyword evidence="1 4" id="KW-0349">Heme</keyword>
<organism evidence="6">
    <name type="scientific">Ruegeria sp. PrR005</name>
    <dbReference type="NCBI Taxonomy" id="2706882"/>
    <lineage>
        <taxon>Bacteria</taxon>
        <taxon>Pseudomonadati</taxon>
        <taxon>Pseudomonadota</taxon>
        <taxon>Alphaproteobacteria</taxon>
        <taxon>Rhodobacterales</taxon>
        <taxon>Roseobacteraceae</taxon>
        <taxon>Ruegeria</taxon>
    </lineage>
</organism>
<keyword evidence="2 4" id="KW-0479">Metal-binding</keyword>
<dbReference type="Gene3D" id="1.10.760.10">
    <property type="entry name" value="Cytochrome c-like domain"/>
    <property type="match status" value="1"/>
</dbReference>
<evidence type="ECO:0000313" key="6">
    <source>
        <dbReference type="EMBL" id="NDW46857.1"/>
    </source>
</evidence>
<dbReference type="EMBL" id="JAAGOX010000043">
    <property type="protein sequence ID" value="NDW46857.1"/>
    <property type="molecule type" value="Genomic_DNA"/>
</dbReference>
<sequence length="135" mass="13837">MRRVVGVLMLTAAVAACSVQDTMPGPAEGEAIFAANCVACHDYRGQGATLSGGQSAPDLTGIAARRDGEFPRAEILSKIDGYGHGKVSATVMPEFGSLLEGELVPVDIDGVPTPTPRPLAALLAYLESIQVADAG</sequence>
<dbReference type="PROSITE" id="PS51007">
    <property type="entry name" value="CYTC"/>
    <property type="match status" value="1"/>
</dbReference>
<evidence type="ECO:0000256" key="2">
    <source>
        <dbReference type="ARBA" id="ARBA00022723"/>
    </source>
</evidence>
<proteinExistence type="predicted"/>
<comment type="caution">
    <text evidence="6">The sequence shown here is derived from an EMBL/GenBank/DDBJ whole genome shotgun (WGS) entry which is preliminary data.</text>
</comment>
<dbReference type="SUPFAM" id="SSF46626">
    <property type="entry name" value="Cytochrome c"/>
    <property type="match status" value="1"/>
</dbReference>
<name>A0A6B2NW34_9RHOB</name>
<dbReference type="InterPro" id="IPR009056">
    <property type="entry name" value="Cyt_c-like_dom"/>
</dbReference>
<dbReference type="GO" id="GO:0046872">
    <property type="term" value="F:metal ion binding"/>
    <property type="evidence" value="ECO:0007669"/>
    <property type="project" value="UniProtKB-KW"/>
</dbReference>
<dbReference type="GO" id="GO:0020037">
    <property type="term" value="F:heme binding"/>
    <property type="evidence" value="ECO:0007669"/>
    <property type="project" value="InterPro"/>
</dbReference>
<evidence type="ECO:0000256" key="3">
    <source>
        <dbReference type="ARBA" id="ARBA00023004"/>
    </source>
</evidence>
<dbReference type="RefSeq" id="WP_164131877.1">
    <property type="nucleotide sequence ID" value="NZ_JAAGOX010000043.1"/>
</dbReference>
<dbReference type="AlphaFoldDB" id="A0A6B2NW34"/>
<keyword evidence="3 4" id="KW-0408">Iron</keyword>
<dbReference type="InterPro" id="IPR036909">
    <property type="entry name" value="Cyt_c-like_dom_sf"/>
</dbReference>
<evidence type="ECO:0000259" key="5">
    <source>
        <dbReference type="PROSITE" id="PS51007"/>
    </source>
</evidence>
<dbReference type="GO" id="GO:0009055">
    <property type="term" value="F:electron transfer activity"/>
    <property type="evidence" value="ECO:0007669"/>
    <property type="project" value="InterPro"/>
</dbReference>
<feature type="domain" description="Cytochrome c" evidence="5">
    <location>
        <begin position="24"/>
        <end position="130"/>
    </location>
</feature>
<gene>
    <name evidence="6" type="ORF">G0P99_18070</name>
</gene>
<accession>A0A6B2NW34</accession>
<protein>
    <submittedName>
        <fullName evidence="6">Cytochrome c</fullName>
    </submittedName>
</protein>
<dbReference type="PROSITE" id="PS51257">
    <property type="entry name" value="PROKAR_LIPOPROTEIN"/>
    <property type="match status" value="1"/>
</dbReference>
<evidence type="ECO:0000256" key="4">
    <source>
        <dbReference type="PROSITE-ProRule" id="PRU00433"/>
    </source>
</evidence>